<dbReference type="Proteomes" id="UP000321323">
    <property type="component" value="Chromosome"/>
</dbReference>
<name>A0ABZ1UTR8_9BURK</name>
<reference evidence="1 2" key="1">
    <citation type="journal article" date="2019" name="Int. J. Syst. Evol. Microbiol.">
        <title>The Draft Whole-Genome Sequence of the Antibiotic Producer Empedobacter haloabium ATCC 31962 Provides Indications for Its Taxonomic Reclassification.</title>
        <authorList>
            <person name="Miess H."/>
            <person name="Arlt P."/>
            <person name="Apel A.K."/>
            <person name="Weber T."/>
            <person name="Nieselt K."/>
            <person name="Hanssen F."/>
            <person name="Czemmel S."/>
            <person name="Nahnsen S."/>
            <person name="Gross H."/>
        </authorList>
    </citation>
    <scope>NUCLEOTIDE SEQUENCE [LARGE SCALE GENOMIC DNA]</scope>
    <source>
        <strain evidence="1 2">ATCC 31962</strain>
    </source>
</reference>
<proteinExistence type="predicted"/>
<accession>A0ABZ1UTR8</accession>
<sequence>MDTSKHTPTPWYANLQPDGFFDIQDGPNLNTASVLCSRFEWPERKEEMHANAEFIVRACNAHDHLVAALQTILATKPQYGMNPQAIVGSPHGIDWNVHAIAREALDAAGAA</sequence>
<keyword evidence="2" id="KW-1185">Reference proteome</keyword>
<organism evidence="1 2">
    <name type="scientific">[Empedobacter] haloabium</name>
    <dbReference type="NCBI Taxonomy" id="592317"/>
    <lineage>
        <taxon>Bacteria</taxon>
        <taxon>Pseudomonadati</taxon>
        <taxon>Pseudomonadota</taxon>
        <taxon>Betaproteobacteria</taxon>
        <taxon>Burkholderiales</taxon>
        <taxon>Oxalobacteraceae</taxon>
        <taxon>Telluria group</taxon>
        <taxon>Telluria group incertae sedis</taxon>
    </lineage>
</organism>
<gene>
    <name evidence="1" type="ORF">E7V67_011400</name>
</gene>
<dbReference type="EMBL" id="CP136508">
    <property type="protein sequence ID" value="WUR15675.1"/>
    <property type="molecule type" value="Genomic_DNA"/>
</dbReference>
<evidence type="ECO:0000313" key="1">
    <source>
        <dbReference type="EMBL" id="WUR15675.1"/>
    </source>
</evidence>
<protein>
    <submittedName>
        <fullName evidence="1">Uncharacterized protein</fullName>
    </submittedName>
</protein>
<evidence type="ECO:0000313" key="2">
    <source>
        <dbReference type="Proteomes" id="UP000321323"/>
    </source>
</evidence>